<keyword evidence="12" id="KW-0472">Membrane</keyword>
<keyword evidence="6" id="KW-0325">Glycoprotein</keyword>
<keyword evidence="12" id="KW-1133">Transmembrane helix</keyword>
<dbReference type="GO" id="GO:0048046">
    <property type="term" value="C:apoplast"/>
    <property type="evidence" value="ECO:0007669"/>
    <property type="project" value="UniProtKB-SubCell"/>
</dbReference>
<feature type="binding site" evidence="9">
    <location>
        <position position="136"/>
    </location>
    <ligand>
        <name>Mn(2+)</name>
        <dbReference type="ChEBI" id="CHEBI:29035"/>
    </ligand>
</feature>
<evidence type="ECO:0000256" key="9">
    <source>
        <dbReference type="PIRSR" id="PIRSR601929-2"/>
    </source>
</evidence>
<dbReference type="GO" id="GO:0030145">
    <property type="term" value="F:manganese ion binding"/>
    <property type="evidence" value="ECO:0007669"/>
    <property type="project" value="UniProtKB-UniRule"/>
</dbReference>
<feature type="disulfide bond" evidence="10">
    <location>
        <begin position="54"/>
        <end position="69"/>
    </location>
</feature>
<evidence type="ECO:0000256" key="8">
    <source>
        <dbReference type="PIRSR" id="PIRSR601929-1"/>
    </source>
</evidence>
<evidence type="ECO:0000256" key="5">
    <source>
        <dbReference type="ARBA" id="ARBA00022723"/>
    </source>
</evidence>
<dbReference type="InterPro" id="IPR001929">
    <property type="entry name" value="Germin"/>
</dbReference>
<proteinExistence type="inferred from homology"/>
<dbReference type="CDD" id="cd02241">
    <property type="entry name" value="cupin_OxOx"/>
    <property type="match status" value="1"/>
</dbReference>
<feature type="transmembrane region" description="Helical" evidence="12">
    <location>
        <begin position="23"/>
        <end position="41"/>
    </location>
</feature>
<feature type="domain" description="Cupin type-1" evidence="13">
    <location>
        <begin position="83"/>
        <end position="229"/>
    </location>
</feature>
<evidence type="ECO:0000256" key="11">
    <source>
        <dbReference type="RuleBase" id="RU366015"/>
    </source>
</evidence>
<keyword evidence="3 11" id="KW-0052">Apoplast</keyword>
<protein>
    <recommendedName>
        <fullName evidence="11">Germin-like protein</fullName>
    </recommendedName>
</protein>
<dbReference type="SUPFAM" id="SSF51182">
    <property type="entry name" value="RmlC-like cupins"/>
    <property type="match status" value="1"/>
</dbReference>
<dbReference type="Proteomes" id="UP000447434">
    <property type="component" value="Chromosome 5"/>
</dbReference>
<dbReference type="InterPro" id="IPR006045">
    <property type="entry name" value="Cupin_1"/>
</dbReference>
<evidence type="ECO:0000256" key="10">
    <source>
        <dbReference type="PIRSR" id="PIRSR601929-3"/>
    </source>
</evidence>
<dbReference type="EMBL" id="WOCE01000005">
    <property type="protein sequence ID" value="KAE9614488.1"/>
    <property type="molecule type" value="Genomic_DNA"/>
</dbReference>
<keyword evidence="10" id="KW-1015">Disulfide bond</keyword>
<evidence type="ECO:0000259" key="13">
    <source>
        <dbReference type="SMART" id="SM00835"/>
    </source>
</evidence>
<name>A0A6A4QJW4_LUPAL</name>
<comment type="caution">
    <text evidence="14">The sequence shown here is derived from an EMBL/GenBank/DDBJ whole genome shotgun (WGS) entry which is preliminary data.</text>
</comment>
<evidence type="ECO:0000256" key="12">
    <source>
        <dbReference type="SAM" id="Phobius"/>
    </source>
</evidence>
<comment type="similarity">
    <text evidence="2 11">Belongs to the germin family.</text>
</comment>
<accession>A0A6A4QJW4</accession>
<evidence type="ECO:0000256" key="1">
    <source>
        <dbReference type="ARBA" id="ARBA00004271"/>
    </source>
</evidence>
<keyword evidence="15" id="KW-1185">Reference proteome</keyword>
<organism evidence="14 15">
    <name type="scientific">Lupinus albus</name>
    <name type="common">White lupine</name>
    <name type="synonym">Lupinus termis</name>
    <dbReference type="NCBI Taxonomy" id="3870"/>
    <lineage>
        <taxon>Eukaryota</taxon>
        <taxon>Viridiplantae</taxon>
        <taxon>Streptophyta</taxon>
        <taxon>Embryophyta</taxon>
        <taxon>Tracheophyta</taxon>
        <taxon>Spermatophyta</taxon>
        <taxon>Magnoliopsida</taxon>
        <taxon>eudicotyledons</taxon>
        <taxon>Gunneridae</taxon>
        <taxon>Pentapetalae</taxon>
        <taxon>rosids</taxon>
        <taxon>fabids</taxon>
        <taxon>Fabales</taxon>
        <taxon>Fabaceae</taxon>
        <taxon>Papilionoideae</taxon>
        <taxon>50 kb inversion clade</taxon>
        <taxon>genistoids sensu lato</taxon>
        <taxon>core genistoids</taxon>
        <taxon>Genisteae</taxon>
        <taxon>Lupinus</taxon>
    </lineage>
</organism>
<sequence>MVSGDNINMHILLHKIHNSITSSVYYTFTMSLVFFLFGFLLSSITSHVSARDFCVADLKSSLTTVGYACKLPKDVTVEDFLFSNFKVGPPNQFNFSTISATVDNFPALNGLGFSLARAELEEGATVPLHTHPDATEVVIAGSGPGKYTTGFITSDNVVYIKTLSEGDIFVIPKGLLHFGINSGKGKSVGLGVFSSENPSIEVLDLALFGNNLDSAILQKTTFLDIEQIKKLKTFFKGSG</sequence>
<reference evidence="15" key="1">
    <citation type="journal article" date="2020" name="Nat. Commun.">
        <title>Genome sequence of the cluster root forming white lupin.</title>
        <authorList>
            <person name="Hufnagel B."/>
            <person name="Marques A."/>
            <person name="Soriano A."/>
            <person name="Marques L."/>
            <person name="Divol F."/>
            <person name="Doumas P."/>
            <person name="Sallet E."/>
            <person name="Mancinotti D."/>
            <person name="Carrere S."/>
            <person name="Marande W."/>
            <person name="Arribat S."/>
            <person name="Keller J."/>
            <person name="Huneau C."/>
            <person name="Blein T."/>
            <person name="Aime D."/>
            <person name="Laguerre M."/>
            <person name="Taylor J."/>
            <person name="Schubert V."/>
            <person name="Nelson M."/>
            <person name="Geu-Flores F."/>
            <person name="Crespi M."/>
            <person name="Gallardo-Guerrero K."/>
            <person name="Delaux P.-M."/>
            <person name="Salse J."/>
            <person name="Berges H."/>
            <person name="Guyot R."/>
            <person name="Gouzy J."/>
            <person name="Peret B."/>
        </authorList>
    </citation>
    <scope>NUCLEOTIDE SEQUENCE [LARGE SCALE GENOMIC DNA]</scope>
    <source>
        <strain evidence="15">cv. Amiga</strain>
    </source>
</reference>
<evidence type="ECO:0000256" key="7">
    <source>
        <dbReference type="ARBA" id="ARBA00023211"/>
    </source>
</evidence>
<evidence type="ECO:0000256" key="3">
    <source>
        <dbReference type="ARBA" id="ARBA00022523"/>
    </source>
</evidence>
<feature type="binding site" evidence="9">
    <location>
        <position position="177"/>
    </location>
    <ligand>
        <name>Mn(2+)</name>
        <dbReference type="ChEBI" id="CHEBI:29035"/>
    </ligand>
</feature>
<keyword evidence="7 8" id="KW-0464">Manganese</keyword>
<evidence type="ECO:0000256" key="2">
    <source>
        <dbReference type="ARBA" id="ARBA00007456"/>
    </source>
</evidence>
<dbReference type="PANTHER" id="PTHR31238">
    <property type="entry name" value="GERMIN-LIKE PROTEIN SUBFAMILY 3 MEMBER 3"/>
    <property type="match status" value="1"/>
</dbReference>
<feature type="binding site" evidence="8">
    <location>
        <position position="131"/>
    </location>
    <ligand>
        <name>oxalate</name>
        <dbReference type="ChEBI" id="CHEBI:30623"/>
    </ligand>
</feature>
<dbReference type="Gene3D" id="2.60.120.10">
    <property type="entry name" value="Jelly Rolls"/>
    <property type="match status" value="1"/>
</dbReference>
<dbReference type="InterPro" id="IPR011051">
    <property type="entry name" value="RmlC_Cupin_sf"/>
</dbReference>
<feature type="binding site" evidence="9">
    <location>
        <position position="129"/>
    </location>
    <ligand>
        <name>Mn(2+)</name>
        <dbReference type="ChEBI" id="CHEBI:29035"/>
    </ligand>
</feature>
<evidence type="ECO:0000256" key="6">
    <source>
        <dbReference type="ARBA" id="ARBA00023180"/>
    </source>
</evidence>
<dbReference type="SMART" id="SM00835">
    <property type="entry name" value="Cupin_1"/>
    <property type="match status" value="1"/>
</dbReference>
<gene>
    <name evidence="14" type="ORF">Lalb_Chr05g0228701</name>
</gene>
<dbReference type="AlphaFoldDB" id="A0A6A4QJW4"/>
<evidence type="ECO:0000313" key="14">
    <source>
        <dbReference type="EMBL" id="KAE9614488.1"/>
    </source>
</evidence>
<keyword evidence="4 11" id="KW-0964">Secreted</keyword>
<keyword evidence="5 8" id="KW-0479">Metal-binding</keyword>
<feature type="binding site" evidence="8">
    <location>
        <position position="136"/>
    </location>
    <ligand>
        <name>oxalate</name>
        <dbReference type="ChEBI" id="CHEBI:30623"/>
    </ligand>
</feature>
<dbReference type="InterPro" id="IPR014710">
    <property type="entry name" value="RmlC-like_jellyroll"/>
</dbReference>
<feature type="binding site" evidence="9">
    <location>
        <position position="131"/>
    </location>
    <ligand>
        <name>Mn(2+)</name>
        <dbReference type="ChEBI" id="CHEBI:29035"/>
    </ligand>
</feature>
<dbReference type="PRINTS" id="PR00325">
    <property type="entry name" value="GERMIN"/>
</dbReference>
<evidence type="ECO:0000313" key="15">
    <source>
        <dbReference type="Proteomes" id="UP000447434"/>
    </source>
</evidence>
<evidence type="ECO:0000256" key="4">
    <source>
        <dbReference type="ARBA" id="ARBA00022525"/>
    </source>
</evidence>
<dbReference type="Pfam" id="PF00190">
    <property type="entry name" value="Cupin_1"/>
    <property type="match status" value="1"/>
</dbReference>
<dbReference type="OrthoDB" id="1701106at2759"/>
<comment type="subcellular location">
    <subcellularLocation>
        <location evidence="1 11">Secreted</location>
        <location evidence="1 11">Extracellular space</location>
        <location evidence="1 11">Apoplast</location>
    </subcellularLocation>
</comment>
<keyword evidence="12" id="KW-0812">Transmembrane</keyword>